<dbReference type="InterPro" id="IPR023753">
    <property type="entry name" value="FAD/NAD-binding_dom"/>
</dbReference>
<accession>A0A7J0BGX8</accession>
<dbReference type="PANTHER" id="PTHR42913">
    <property type="entry name" value="APOPTOSIS-INDUCING FACTOR 1"/>
    <property type="match status" value="1"/>
</dbReference>
<dbReference type="Gene3D" id="3.50.50.100">
    <property type="match status" value="1"/>
</dbReference>
<keyword evidence="3" id="KW-0274">FAD</keyword>
<evidence type="ECO:0000313" key="6">
    <source>
        <dbReference type="EMBL" id="GFM32997.1"/>
    </source>
</evidence>
<reference evidence="6 7" key="1">
    <citation type="submission" date="2020-05" db="EMBL/GenBank/DDBJ databases">
        <title>Draft genome sequence of Desulfovibrio sp. strain HN2T.</title>
        <authorList>
            <person name="Ueno A."/>
            <person name="Tamazawa S."/>
            <person name="Tamamura S."/>
            <person name="Murakami T."/>
            <person name="Kiyama T."/>
            <person name="Inomata H."/>
            <person name="Amano Y."/>
            <person name="Miyakawa K."/>
            <person name="Tamaki H."/>
            <person name="Naganuma T."/>
            <person name="Kaneko K."/>
        </authorList>
    </citation>
    <scope>NUCLEOTIDE SEQUENCE [LARGE SCALE GENOMIC DNA]</scope>
    <source>
        <strain evidence="6 7">HN2</strain>
    </source>
</reference>
<evidence type="ECO:0000313" key="7">
    <source>
        <dbReference type="Proteomes" id="UP000503840"/>
    </source>
</evidence>
<evidence type="ECO:0000256" key="3">
    <source>
        <dbReference type="ARBA" id="ARBA00022827"/>
    </source>
</evidence>
<dbReference type="GO" id="GO:0019646">
    <property type="term" value="P:aerobic electron transport chain"/>
    <property type="evidence" value="ECO:0007669"/>
    <property type="project" value="TreeGrafter"/>
</dbReference>
<keyword evidence="4" id="KW-0560">Oxidoreductase</keyword>
<dbReference type="InterPro" id="IPR036188">
    <property type="entry name" value="FAD/NAD-bd_sf"/>
</dbReference>
<dbReference type="PANTHER" id="PTHR42913:SF9">
    <property type="entry name" value="SLR1591 PROTEIN"/>
    <property type="match status" value="1"/>
</dbReference>
<proteinExistence type="predicted"/>
<evidence type="ECO:0000256" key="2">
    <source>
        <dbReference type="ARBA" id="ARBA00022630"/>
    </source>
</evidence>
<dbReference type="RefSeq" id="WP_174404646.1">
    <property type="nucleotide sequence ID" value="NZ_BLVO01000012.1"/>
</dbReference>
<evidence type="ECO:0000256" key="1">
    <source>
        <dbReference type="ARBA" id="ARBA00001974"/>
    </source>
</evidence>
<dbReference type="Pfam" id="PF07992">
    <property type="entry name" value="Pyr_redox_2"/>
    <property type="match status" value="1"/>
</dbReference>
<sequence length="375" mass="40599">MSRLLLVGAGHAHMTLMENIPAIRAKGHEVVVIGPGERHYYSGMGPGMLGGDYKPQDISFPVKRTCEQAGATFLVDKCVGIKPEEKLVVLESGQEISYDVASFNTGSSIVDDVVEEGSTNVYRVKPIENLLLGRERLMEMARKDHVRVAVIGGGPAGVEVAGNAWACGQEAGGNVSVALFHGKTFMSRAPDSVRELCRKALLKHGVELVGGGYVRSVSTGKVMLDNGQQHSADIIFIAMGVRPRPLFEPSGIPAGPDGGLLVNKFLQSPRYPDIFGGGDCIWFEPQPLDKVGVYAVRENPVLYHNVVAQLEGAPLMEFSPGGDYLLIYNTGGRTGVLHKFGIRFGGGLAFRIKDYIDSAFMKKFKPEYERTGRYA</sequence>
<organism evidence="6 7">
    <name type="scientific">Desulfovibrio subterraneus</name>
    <dbReference type="NCBI Taxonomy" id="2718620"/>
    <lineage>
        <taxon>Bacteria</taxon>
        <taxon>Pseudomonadati</taxon>
        <taxon>Thermodesulfobacteriota</taxon>
        <taxon>Desulfovibrionia</taxon>
        <taxon>Desulfovibrionales</taxon>
        <taxon>Desulfovibrionaceae</taxon>
        <taxon>Desulfovibrio</taxon>
    </lineage>
</organism>
<dbReference type="InterPro" id="IPR051169">
    <property type="entry name" value="NADH-Q_oxidoreductase"/>
</dbReference>
<dbReference type="Proteomes" id="UP000503840">
    <property type="component" value="Unassembled WGS sequence"/>
</dbReference>
<comment type="caution">
    <text evidence="6">The sequence shown here is derived from an EMBL/GenBank/DDBJ whole genome shotgun (WGS) entry which is preliminary data.</text>
</comment>
<dbReference type="SUPFAM" id="SSF51905">
    <property type="entry name" value="FAD/NAD(P)-binding domain"/>
    <property type="match status" value="2"/>
</dbReference>
<name>A0A7J0BGX8_9BACT</name>
<dbReference type="AlphaFoldDB" id="A0A7J0BGX8"/>
<keyword evidence="7" id="KW-1185">Reference proteome</keyword>
<keyword evidence="2" id="KW-0285">Flavoprotein</keyword>
<dbReference type="EMBL" id="BLVO01000012">
    <property type="protein sequence ID" value="GFM32997.1"/>
    <property type="molecule type" value="Genomic_DNA"/>
</dbReference>
<evidence type="ECO:0000259" key="5">
    <source>
        <dbReference type="Pfam" id="PF07992"/>
    </source>
</evidence>
<protein>
    <submittedName>
        <fullName evidence="6">Pyridine nucleotide-disulfide oxidoreductase</fullName>
    </submittedName>
</protein>
<dbReference type="GO" id="GO:0003955">
    <property type="term" value="F:NAD(P)H dehydrogenase (quinone) activity"/>
    <property type="evidence" value="ECO:0007669"/>
    <property type="project" value="TreeGrafter"/>
</dbReference>
<evidence type="ECO:0000256" key="4">
    <source>
        <dbReference type="ARBA" id="ARBA00023002"/>
    </source>
</evidence>
<feature type="domain" description="FAD/NAD(P)-binding" evidence="5">
    <location>
        <begin position="4"/>
        <end position="287"/>
    </location>
</feature>
<comment type="cofactor">
    <cofactor evidence="1">
        <name>FAD</name>
        <dbReference type="ChEBI" id="CHEBI:57692"/>
    </cofactor>
</comment>
<gene>
    <name evidence="6" type="ORF">DSM101010T_13620</name>
</gene>
<dbReference type="PRINTS" id="PR00368">
    <property type="entry name" value="FADPNR"/>
</dbReference>